<comment type="caution">
    <text evidence="1">The sequence shown here is derived from an EMBL/GenBank/DDBJ whole genome shotgun (WGS) entry which is preliminary data.</text>
</comment>
<evidence type="ECO:0000313" key="1">
    <source>
        <dbReference type="EMBL" id="GAN12324.1"/>
    </source>
</evidence>
<dbReference type="AlphaFoldDB" id="A0A0C9MYE8"/>
<dbReference type="Proteomes" id="UP000032025">
    <property type="component" value="Unassembled WGS sequence"/>
</dbReference>
<sequence>MMFFAMLAAISQPVALPRDEEATLAATNAVAAAAPAKAKPVRYCFNDVEEDRILRGKVCRTRAQWLWRNIDPLDYINQKKK</sequence>
<keyword evidence="2" id="KW-1185">Reference proteome</keyword>
<proteinExistence type="predicted"/>
<name>A0A0C9MYE8_SPHPI</name>
<reference evidence="1 2" key="1">
    <citation type="submission" date="2014-08" db="EMBL/GenBank/DDBJ databases">
        <title>Whole genome shotgun sequence of Sphingomonas paucimobilis NBRC 13935.</title>
        <authorList>
            <person name="Hosoyama A."/>
            <person name="Hashimoto M."/>
            <person name="Hosoyama Y."/>
            <person name="Noguchi M."/>
            <person name="Uohara A."/>
            <person name="Ohji S."/>
            <person name="Katano-Makiyama Y."/>
            <person name="Ichikawa N."/>
            <person name="Kimura A."/>
            <person name="Yamazoe A."/>
            <person name="Fujita N."/>
        </authorList>
    </citation>
    <scope>NUCLEOTIDE SEQUENCE [LARGE SCALE GENOMIC DNA]</scope>
    <source>
        <strain evidence="1 2">NBRC 13935</strain>
    </source>
</reference>
<dbReference type="EMBL" id="BBJS01000007">
    <property type="protein sequence ID" value="GAN12324.1"/>
    <property type="molecule type" value="Genomic_DNA"/>
</dbReference>
<protein>
    <submittedName>
        <fullName evidence="1">DNA, contig: SP607</fullName>
    </submittedName>
</protein>
<gene>
    <name evidence="1" type="ORF">SP6_07_01100</name>
</gene>
<evidence type="ECO:0000313" key="2">
    <source>
        <dbReference type="Proteomes" id="UP000032025"/>
    </source>
</evidence>
<accession>A0A0C9MYE8</accession>
<organism evidence="1 2">
    <name type="scientific">Sphingomonas paucimobilis NBRC 13935</name>
    <dbReference type="NCBI Taxonomy" id="1219050"/>
    <lineage>
        <taxon>Bacteria</taxon>
        <taxon>Pseudomonadati</taxon>
        <taxon>Pseudomonadota</taxon>
        <taxon>Alphaproteobacteria</taxon>
        <taxon>Sphingomonadales</taxon>
        <taxon>Sphingomonadaceae</taxon>
        <taxon>Sphingomonas</taxon>
    </lineage>
</organism>
<dbReference type="GeneID" id="78526502"/>
<dbReference type="RefSeq" id="WP_007405467.1">
    <property type="nucleotide sequence ID" value="NZ_BBJS01000007.1"/>
</dbReference>